<proteinExistence type="predicted"/>
<evidence type="ECO:0000313" key="2">
    <source>
        <dbReference type="EMBL" id="MBD2609775.1"/>
    </source>
</evidence>
<gene>
    <name evidence="2" type="ORF">H6G94_00555</name>
</gene>
<dbReference type="GO" id="GO:0008168">
    <property type="term" value="F:methyltransferase activity"/>
    <property type="evidence" value="ECO:0007669"/>
    <property type="project" value="UniProtKB-KW"/>
</dbReference>
<sequence>MSGNQVCGELSNQIYVNLGKSFLGRMMVGHSSTYDKKLGDRKLSLFANLQGKVLEINPRNGSNLPYYPNNIDLIAIEPSLQMHSSLRKQAKKLGLNIDIRFGNAEWLDVEDNSVDTVVATFVLSSVPNINYTLQAILRVLKPGGRLLFIEHIPAPKGSFLRKIQNTISPIWKTLAANSHRDREIDVALENAGFTSVSYEQFQLGLFMMNQHIIGVAKK</sequence>
<organism evidence="2 3">
    <name type="scientific">Nostoc punctiforme FACHB-252</name>
    <dbReference type="NCBI Taxonomy" id="1357509"/>
    <lineage>
        <taxon>Bacteria</taxon>
        <taxon>Bacillati</taxon>
        <taxon>Cyanobacteriota</taxon>
        <taxon>Cyanophyceae</taxon>
        <taxon>Nostocales</taxon>
        <taxon>Nostocaceae</taxon>
        <taxon>Nostoc</taxon>
    </lineage>
</organism>
<dbReference type="Gene3D" id="3.40.50.150">
    <property type="entry name" value="Vaccinia Virus protein VP39"/>
    <property type="match status" value="1"/>
</dbReference>
<accession>A0ABR8H3I3</accession>
<keyword evidence="2" id="KW-0489">Methyltransferase</keyword>
<dbReference type="InterPro" id="IPR029063">
    <property type="entry name" value="SAM-dependent_MTases_sf"/>
</dbReference>
<protein>
    <submittedName>
        <fullName evidence="2">Methyltransferase domain-containing protein</fullName>
    </submittedName>
</protein>
<dbReference type="Proteomes" id="UP000606396">
    <property type="component" value="Unassembled WGS sequence"/>
</dbReference>
<dbReference type="SUPFAM" id="SSF53335">
    <property type="entry name" value="S-adenosyl-L-methionine-dependent methyltransferases"/>
    <property type="match status" value="1"/>
</dbReference>
<keyword evidence="3" id="KW-1185">Reference proteome</keyword>
<dbReference type="PANTHER" id="PTHR45036:SF1">
    <property type="entry name" value="METHYLTRANSFERASE LIKE 7A"/>
    <property type="match status" value="1"/>
</dbReference>
<name>A0ABR8H3I3_NOSPU</name>
<dbReference type="InterPro" id="IPR013216">
    <property type="entry name" value="Methyltransf_11"/>
</dbReference>
<dbReference type="GO" id="GO:0032259">
    <property type="term" value="P:methylation"/>
    <property type="evidence" value="ECO:0007669"/>
    <property type="project" value="UniProtKB-KW"/>
</dbReference>
<evidence type="ECO:0000259" key="1">
    <source>
        <dbReference type="Pfam" id="PF08241"/>
    </source>
</evidence>
<dbReference type="InterPro" id="IPR052356">
    <property type="entry name" value="Thiol_S-MT"/>
</dbReference>
<dbReference type="PANTHER" id="PTHR45036">
    <property type="entry name" value="METHYLTRANSFERASE LIKE 7B"/>
    <property type="match status" value="1"/>
</dbReference>
<dbReference type="RefSeq" id="WP_190947897.1">
    <property type="nucleotide sequence ID" value="NZ_JACJTC010000001.1"/>
</dbReference>
<feature type="domain" description="Methyltransferase type 11" evidence="1">
    <location>
        <begin position="60"/>
        <end position="148"/>
    </location>
</feature>
<keyword evidence="2" id="KW-0808">Transferase</keyword>
<dbReference type="Pfam" id="PF08241">
    <property type="entry name" value="Methyltransf_11"/>
    <property type="match status" value="1"/>
</dbReference>
<comment type="caution">
    <text evidence="2">The sequence shown here is derived from an EMBL/GenBank/DDBJ whole genome shotgun (WGS) entry which is preliminary data.</text>
</comment>
<reference evidence="2 3" key="1">
    <citation type="journal article" date="2020" name="ISME J.">
        <title>Comparative genomics reveals insights into cyanobacterial evolution and habitat adaptation.</title>
        <authorList>
            <person name="Chen M.Y."/>
            <person name="Teng W.K."/>
            <person name="Zhao L."/>
            <person name="Hu C.X."/>
            <person name="Zhou Y.K."/>
            <person name="Han B.P."/>
            <person name="Song L.R."/>
            <person name="Shu W.S."/>
        </authorList>
    </citation>
    <scope>NUCLEOTIDE SEQUENCE [LARGE SCALE GENOMIC DNA]</scope>
    <source>
        <strain evidence="2 3">FACHB-252</strain>
    </source>
</reference>
<evidence type="ECO:0000313" key="3">
    <source>
        <dbReference type="Proteomes" id="UP000606396"/>
    </source>
</evidence>
<dbReference type="EMBL" id="JACJTC010000001">
    <property type="protein sequence ID" value="MBD2609775.1"/>
    <property type="molecule type" value="Genomic_DNA"/>
</dbReference>
<dbReference type="CDD" id="cd02440">
    <property type="entry name" value="AdoMet_MTases"/>
    <property type="match status" value="1"/>
</dbReference>